<dbReference type="RefSeq" id="WP_170144974.1">
    <property type="nucleotide sequence ID" value="NZ_RBII01000002.1"/>
</dbReference>
<name>A0A420WES1_9PROT</name>
<gene>
    <name evidence="5" type="ORF">DES40_2281</name>
</gene>
<dbReference type="PANTHER" id="PTHR10827">
    <property type="entry name" value="RETICULOCALBIN"/>
    <property type="match status" value="1"/>
</dbReference>
<dbReference type="PROSITE" id="PS50222">
    <property type="entry name" value="EF_HAND_2"/>
    <property type="match status" value="2"/>
</dbReference>
<dbReference type="InterPro" id="IPR018247">
    <property type="entry name" value="EF_Hand_1_Ca_BS"/>
</dbReference>
<keyword evidence="1" id="KW-0479">Metal-binding</keyword>
<feature type="domain" description="EF-hand" evidence="4">
    <location>
        <begin position="110"/>
        <end position="145"/>
    </location>
</feature>
<keyword evidence="6" id="KW-1185">Reference proteome</keyword>
<sequence length="268" mass="31034">MLRYTAAITTVMFSFALPISAIAAPKIDANNDGRITEREYMNYYSAEFINTDKNFDSRLTQEEIQKANFERFKKIEAEKFHKLDTDNNKVVSIEEFDAEQHKRQEVRNERSKTRNDNWFDEVDENRNGYISRAEYVAYRDKQTEKYNARIVSRTKKQFETMDSDKDGALTETEYVHKGQQTNTTGVQSSNNPFSHIRSATSLAKKNAQRDGDGDGFITKSEDEAYWRQTFEAQDKDKDGYIVKSENAYLFSDRGNLFSGGAYNIVINP</sequence>
<feature type="chain" id="PRO_5019393758" evidence="3">
    <location>
        <begin position="24"/>
        <end position="268"/>
    </location>
</feature>
<dbReference type="Pfam" id="PF13499">
    <property type="entry name" value="EF-hand_7"/>
    <property type="match status" value="1"/>
</dbReference>
<feature type="domain" description="EF-hand" evidence="4">
    <location>
        <begin position="221"/>
        <end position="256"/>
    </location>
</feature>
<dbReference type="InterPro" id="IPR011992">
    <property type="entry name" value="EF-hand-dom_pair"/>
</dbReference>
<evidence type="ECO:0000259" key="4">
    <source>
        <dbReference type="PROSITE" id="PS50222"/>
    </source>
</evidence>
<dbReference type="SMART" id="SM00054">
    <property type="entry name" value="EFh"/>
    <property type="match status" value="3"/>
</dbReference>
<feature type="signal peptide" evidence="3">
    <location>
        <begin position="1"/>
        <end position="23"/>
    </location>
</feature>
<reference evidence="5 6" key="1">
    <citation type="submission" date="2018-10" db="EMBL/GenBank/DDBJ databases">
        <title>Genomic Encyclopedia of Type Strains, Phase IV (KMG-IV): sequencing the most valuable type-strain genomes for metagenomic binning, comparative biology and taxonomic classification.</title>
        <authorList>
            <person name="Goeker M."/>
        </authorList>
    </citation>
    <scope>NUCLEOTIDE SEQUENCE [LARGE SCALE GENOMIC DNA]</scope>
    <source>
        <strain evidence="5 6">DSM 22008</strain>
    </source>
</reference>
<dbReference type="Pfam" id="PF13202">
    <property type="entry name" value="EF-hand_5"/>
    <property type="match status" value="2"/>
</dbReference>
<dbReference type="InParanoid" id="A0A420WES1"/>
<dbReference type="SUPFAM" id="SSF47473">
    <property type="entry name" value="EF-hand"/>
    <property type="match status" value="2"/>
</dbReference>
<dbReference type="PANTHER" id="PTHR10827:SF98">
    <property type="entry name" value="45 KDA CALCIUM-BINDING PROTEIN"/>
    <property type="match status" value="1"/>
</dbReference>
<evidence type="ECO:0000313" key="5">
    <source>
        <dbReference type="EMBL" id="RKQ69480.1"/>
    </source>
</evidence>
<protein>
    <submittedName>
        <fullName evidence="5">EF hand domain-containing protein</fullName>
    </submittedName>
</protein>
<dbReference type="AlphaFoldDB" id="A0A420WES1"/>
<evidence type="ECO:0000313" key="6">
    <source>
        <dbReference type="Proteomes" id="UP000282211"/>
    </source>
</evidence>
<comment type="caution">
    <text evidence="5">The sequence shown here is derived from an EMBL/GenBank/DDBJ whole genome shotgun (WGS) entry which is preliminary data.</text>
</comment>
<dbReference type="InterPro" id="IPR002048">
    <property type="entry name" value="EF_hand_dom"/>
</dbReference>
<evidence type="ECO:0000256" key="3">
    <source>
        <dbReference type="SAM" id="SignalP"/>
    </source>
</evidence>
<dbReference type="Gene3D" id="1.10.238.10">
    <property type="entry name" value="EF-hand"/>
    <property type="match status" value="2"/>
</dbReference>
<accession>A0A420WES1</accession>
<dbReference type="Proteomes" id="UP000282211">
    <property type="component" value="Unassembled WGS sequence"/>
</dbReference>
<dbReference type="GO" id="GO:0005509">
    <property type="term" value="F:calcium ion binding"/>
    <property type="evidence" value="ECO:0007669"/>
    <property type="project" value="InterPro"/>
</dbReference>
<keyword evidence="2" id="KW-0677">Repeat</keyword>
<proteinExistence type="predicted"/>
<evidence type="ECO:0000256" key="1">
    <source>
        <dbReference type="ARBA" id="ARBA00022723"/>
    </source>
</evidence>
<dbReference type="PROSITE" id="PS00018">
    <property type="entry name" value="EF_HAND_1"/>
    <property type="match status" value="4"/>
</dbReference>
<evidence type="ECO:0000256" key="2">
    <source>
        <dbReference type="ARBA" id="ARBA00022737"/>
    </source>
</evidence>
<dbReference type="EMBL" id="RBII01000002">
    <property type="protein sequence ID" value="RKQ69480.1"/>
    <property type="molecule type" value="Genomic_DNA"/>
</dbReference>
<organism evidence="5 6">
    <name type="scientific">Litorimonas taeanensis</name>
    <dbReference type="NCBI Taxonomy" id="568099"/>
    <lineage>
        <taxon>Bacteria</taxon>
        <taxon>Pseudomonadati</taxon>
        <taxon>Pseudomonadota</taxon>
        <taxon>Alphaproteobacteria</taxon>
        <taxon>Maricaulales</taxon>
        <taxon>Robiginitomaculaceae</taxon>
    </lineage>
</organism>
<keyword evidence="3" id="KW-0732">Signal</keyword>